<proteinExistence type="predicted"/>
<sequence length="133" mass="14799">MGSEGSQIRVWFEILLISKVGSFTARKSQTNREGEGENMEAEEDAVIGFWSAFGWLDGMIVFIALLSEYVVDTIEVLRSDCGKGRGCLITFAIAVIGTKITFYYCLNLIQNSGGKKMYMYLYVHVPATMISLS</sequence>
<evidence type="ECO:0000313" key="2">
    <source>
        <dbReference type="Proteomes" id="UP001177021"/>
    </source>
</evidence>
<comment type="caution">
    <text evidence="1">The sequence shown here is derived from an EMBL/GenBank/DDBJ whole genome shotgun (WGS) entry which is preliminary data.</text>
</comment>
<reference evidence="1" key="1">
    <citation type="submission" date="2023-10" db="EMBL/GenBank/DDBJ databases">
        <authorList>
            <person name="Rodriguez Cubillos JULIANA M."/>
            <person name="De Vega J."/>
        </authorList>
    </citation>
    <scope>NUCLEOTIDE SEQUENCE</scope>
</reference>
<dbReference type="Proteomes" id="UP001177021">
    <property type="component" value="Unassembled WGS sequence"/>
</dbReference>
<keyword evidence="2" id="KW-1185">Reference proteome</keyword>
<protein>
    <submittedName>
        <fullName evidence="1">Uncharacterized protein</fullName>
    </submittedName>
</protein>
<accession>A0ACB0JHY6</accession>
<organism evidence="1 2">
    <name type="scientific">Trifolium pratense</name>
    <name type="common">Red clover</name>
    <dbReference type="NCBI Taxonomy" id="57577"/>
    <lineage>
        <taxon>Eukaryota</taxon>
        <taxon>Viridiplantae</taxon>
        <taxon>Streptophyta</taxon>
        <taxon>Embryophyta</taxon>
        <taxon>Tracheophyta</taxon>
        <taxon>Spermatophyta</taxon>
        <taxon>Magnoliopsida</taxon>
        <taxon>eudicotyledons</taxon>
        <taxon>Gunneridae</taxon>
        <taxon>Pentapetalae</taxon>
        <taxon>rosids</taxon>
        <taxon>fabids</taxon>
        <taxon>Fabales</taxon>
        <taxon>Fabaceae</taxon>
        <taxon>Papilionoideae</taxon>
        <taxon>50 kb inversion clade</taxon>
        <taxon>NPAAA clade</taxon>
        <taxon>Hologalegina</taxon>
        <taxon>IRL clade</taxon>
        <taxon>Trifolieae</taxon>
        <taxon>Trifolium</taxon>
    </lineage>
</organism>
<name>A0ACB0JHY6_TRIPR</name>
<evidence type="ECO:0000313" key="1">
    <source>
        <dbReference type="EMBL" id="CAJ2644449.1"/>
    </source>
</evidence>
<dbReference type="EMBL" id="CASHSV030000034">
    <property type="protein sequence ID" value="CAJ2644449.1"/>
    <property type="molecule type" value="Genomic_DNA"/>
</dbReference>
<gene>
    <name evidence="1" type="ORF">MILVUS5_LOCUS13471</name>
</gene>